<evidence type="ECO:0000313" key="2">
    <source>
        <dbReference type="EMBL" id="CAJ1923451.1"/>
    </source>
</evidence>
<reference evidence="2" key="1">
    <citation type="submission" date="2023-08" db="EMBL/GenBank/DDBJ databases">
        <authorList>
            <person name="Audoor S."/>
            <person name="Bilcke G."/>
        </authorList>
    </citation>
    <scope>NUCLEOTIDE SEQUENCE</scope>
</reference>
<dbReference type="Proteomes" id="UP001295423">
    <property type="component" value="Unassembled WGS sequence"/>
</dbReference>
<evidence type="ECO:0000313" key="3">
    <source>
        <dbReference type="Proteomes" id="UP001295423"/>
    </source>
</evidence>
<dbReference type="AlphaFoldDB" id="A0AAD2CDD0"/>
<dbReference type="Gene3D" id="1.20.1420.10">
    <property type="entry name" value="Talin, central domain"/>
    <property type="match status" value="1"/>
</dbReference>
<protein>
    <recommendedName>
        <fullName evidence="1">Cyclin-D1-binding protein 1-like N-terminal domain-containing protein</fullName>
    </recommendedName>
</protein>
<name>A0AAD2CDD0_9STRA</name>
<dbReference type="PANTHER" id="PTHR15492:SF1">
    <property type="entry name" value="CYCLIN-D1-BINDING PROTEIN 1"/>
    <property type="match status" value="1"/>
</dbReference>
<accession>A0AAD2CDD0</accession>
<keyword evidence="3" id="KW-1185">Reference proteome</keyword>
<dbReference type="EMBL" id="CAKOGP040000002">
    <property type="protein sequence ID" value="CAJ1923451.1"/>
    <property type="molecule type" value="Genomic_DNA"/>
</dbReference>
<gene>
    <name evidence="2" type="ORF">CYCCA115_LOCUS1030</name>
</gene>
<dbReference type="Gene3D" id="1.20.1410.10">
    <property type="entry name" value="I/LWEQ domain"/>
    <property type="match status" value="1"/>
</dbReference>
<sequence>MASKSQSEQRKPTNAQVIAALDRLIDHLKTNPNASKSAPILSHFREIPKDVQIAYNLLHEGAALVHATSTKYTLVGKISIEDQKILSADLQRGCEVLGAATHSLLQDCTGCSRSVRQATRKASLAICINVKHLMDSFEDESALPRDNNIGAQKTGAVWDACDKILNKQVPQGNRNAMRREFFTWTQECQDTMEEFQETIDMGPVEGDGDVDEAEADDYFGGDEEDQYSESELPIALACMGILKCSRGTMKATLEASDVLGKRVTETQDEQEFDHILKLYNYARAVGEGATDFGSVMYPPMLASPDKLEEQLRRQAEAIIELLEFLLGINNMPSSVTLLATKIKNAANSRQKEALEAITQALK</sequence>
<proteinExistence type="predicted"/>
<comment type="caution">
    <text evidence="2">The sequence shown here is derived from an EMBL/GenBank/DDBJ whole genome shotgun (WGS) entry which is preliminary data.</text>
</comment>
<dbReference type="InterPro" id="IPR049317">
    <property type="entry name" value="GCIP-like_N"/>
</dbReference>
<dbReference type="PANTHER" id="PTHR15492">
    <property type="entry name" value="CYCLIN D1-BINDING PROTEIN 1"/>
    <property type="match status" value="1"/>
</dbReference>
<organism evidence="2 3">
    <name type="scientific">Cylindrotheca closterium</name>
    <dbReference type="NCBI Taxonomy" id="2856"/>
    <lineage>
        <taxon>Eukaryota</taxon>
        <taxon>Sar</taxon>
        <taxon>Stramenopiles</taxon>
        <taxon>Ochrophyta</taxon>
        <taxon>Bacillariophyta</taxon>
        <taxon>Bacillariophyceae</taxon>
        <taxon>Bacillariophycidae</taxon>
        <taxon>Bacillariales</taxon>
        <taxon>Bacillariaceae</taxon>
        <taxon>Cylindrotheca</taxon>
    </lineage>
</organism>
<dbReference type="GO" id="GO:0005634">
    <property type="term" value="C:nucleus"/>
    <property type="evidence" value="ECO:0007669"/>
    <property type="project" value="TreeGrafter"/>
</dbReference>
<feature type="domain" description="Cyclin-D1-binding protein 1-like N-terminal" evidence="1">
    <location>
        <begin position="58"/>
        <end position="199"/>
    </location>
</feature>
<dbReference type="Pfam" id="PF13324">
    <property type="entry name" value="GCIP_N"/>
    <property type="match status" value="1"/>
</dbReference>
<evidence type="ECO:0000259" key="1">
    <source>
        <dbReference type="Pfam" id="PF13324"/>
    </source>
</evidence>
<dbReference type="InterPro" id="IPR026907">
    <property type="entry name" value="GCIP-like"/>
</dbReference>